<keyword evidence="4" id="KW-0808">Transferase</keyword>
<dbReference type="PANTHER" id="PTHR11727:SF7">
    <property type="entry name" value="DIMETHYLADENOSINE TRANSFERASE-RELATED"/>
    <property type="match status" value="1"/>
</dbReference>
<proteinExistence type="predicted"/>
<feature type="domain" description="Ribosomal RNA adenine methylase transferase N-terminal" evidence="7">
    <location>
        <begin position="2"/>
        <end position="134"/>
    </location>
</feature>
<dbReference type="InterPro" id="IPR001737">
    <property type="entry name" value="KsgA/Erm"/>
</dbReference>
<keyword evidence="6" id="KW-0694">RNA-binding</keyword>
<dbReference type="SMART" id="SM00650">
    <property type="entry name" value="rADc"/>
    <property type="match status" value="1"/>
</dbReference>
<name>A0A382LW63_9ZZZZ</name>
<dbReference type="SUPFAM" id="SSF53335">
    <property type="entry name" value="S-adenosyl-L-methionine-dependent methyltransferases"/>
    <property type="match status" value="1"/>
</dbReference>
<dbReference type="InterPro" id="IPR029063">
    <property type="entry name" value="SAM-dependent_MTases_sf"/>
</dbReference>
<evidence type="ECO:0000256" key="3">
    <source>
        <dbReference type="ARBA" id="ARBA00022603"/>
    </source>
</evidence>
<dbReference type="GO" id="GO:0000179">
    <property type="term" value="F:rRNA (adenine-N6,N6-)-dimethyltransferase activity"/>
    <property type="evidence" value="ECO:0007669"/>
    <property type="project" value="InterPro"/>
</dbReference>
<protein>
    <recommendedName>
        <fullName evidence="7">Ribosomal RNA adenine methylase transferase N-terminal domain-containing protein</fullName>
    </recommendedName>
</protein>
<organism evidence="8">
    <name type="scientific">marine metagenome</name>
    <dbReference type="NCBI Taxonomy" id="408172"/>
    <lineage>
        <taxon>unclassified sequences</taxon>
        <taxon>metagenomes</taxon>
        <taxon>ecological metagenomes</taxon>
    </lineage>
</organism>
<evidence type="ECO:0000256" key="4">
    <source>
        <dbReference type="ARBA" id="ARBA00022679"/>
    </source>
</evidence>
<evidence type="ECO:0000313" key="8">
    <source>
        <dbReference type="EMBL" id="SVC40999.1"/>
    </source>
</evidence>
<dbReference type="InterPro" id="IPR023165">
    <property type="entry name" value="rRNA_Ade_diMease-like_C"/>
</dbReference>
<dbReference type="AlphaFoldDB" id="A0A382LW63"/>
<reference evidence="8" key="1">
    <citation type="submission" date="2018-05" db="EMBL/GenBank/DDBJ databases">
        <authorList>
            <person name="Lanie J.A."/>
            <person name="Ng W.-L."/>
            <person name="Kazmierczak K.M."/>
            <person name="Andrzejewski T.M."/>
            <person name="Davidsen T.M."/>
            <person name="Wayne K.J."/>
            <person name="Tettelin H."/>
            <person name="Glass J.I."/>
            <person name="Rusch D."/>
            <person name="Podicherti R."/>
            <person name="Tsui H.-C.T."/>
            <person name="Winkler M.E."/>
        </authorList>
    </citation>
    <scope>NUCLEOTIDE SEQUENCE</scope>
</reference>
<dbReference type="PROSITE" id="PS51689">
    <property type="entry name" value="SAM_RNA_A_N6_MT"/>
    <property type="match status" value="1"/>
</dbReference>
<accession>A0A382LW63</accession>
<dbReference type="EMBL" id="UINC01089696">
    <property type="protein sequence ID" value="SVC40999.1"/>
    <property type="molecule type" value="Genomic_DNA"/>
</dbReference>
<sequence length="197" mass="22860">MLAVEIDPLLVDQLNKQKNLNELNVIQGDILINNIRDLPIMNPVRVIGNIPYNITSPIIFWLIEQLDYWDDAFVMTQKEVAQRLTAKVGTKAYGRLTVVVGAYLNVDYRFTIPPNVFIPKPKVDSAFICLTKKKQPLIEDDNYIKFKKIVAAAFNQRRKMLRNSMKSWEFSKLIKEKIDFSRRPESLSIEEFSLLVK</sequence>
<dbReference type="NCBIfam" id="TIGR00755">
    <property type="entry name" value="ksgA"/>
    <property type="match status" value="1"/>
</dbReference>
<dbReference type="InterPro" id="IPR020598">
    <property type="entry name" value="rRNA_Ade_methylase_Trfase_N"/>
</dbReference>
<keyword evidence="3" id="KW-0489">Methyltransferase</keyword>
<keyword evidence="1" id="KW-0963">Cytoplasm</keyword>
<keyword evidence="5" id="KW-0949">S-adenosyl-L-methionine</keyword>
<keyword evidence="2" id="KW-0698">rRNA processing</keyword>
<dbReference type="PANTHER" id="PTHR11727">
    <property type="entry name" value="DIMETHYLADENOSINE TRANSFERASE"/>
    <property type="match status" value="1"/>
</dbReference>
<dbReference type="Gene3D" id="3.40.50.150">
    <property type="entry name" value="Vaccinia Virus protein VP39"/>
    <property type="match status" value="1"/>
</dbReference>
<evidence type="ECO:0000256" key="1">
    <source>
        <dbReference type="ARBA" id="ARBA00022490"/>
    </source>
</evidence>
<dbReference type="InterPro" id="IPR011530">
    <property type="entry name" value="rRNA_adenine_dimethylase"/>
</dbReference>
<dbReference type="GO" id="GO:0003723">
    <property type="term" value="F:RNA binding"/>
    <property type="evidence" value="ECO:0007669"/>
    <property type="project" value="UniProtKB-KW"/>
</dbReference>
<gene>
    <name evidence="8" type="ORF">METZ01_LOCUS293853</name>
</gene>
<dbReference type="Pfam" id="PF00398">
    <property type="entry name" value="RrnaAD"/>
    <property type="match status" value="1"/>
</dbReference>
<evidence type="ECO:0000256" key="2">
    <source>
        <dbReference type="ARBA" id="ARBA00022552"/>
    </source>
</evidence>
<evidence type="ECO:0000256" key="6">
    <source>
        <dbReference type="ARBA" id="ARBA00022884"/>
    </source>
</evidence>
<evidence type="ECO:0000259" key="7">
    <source>
        <dbReference type="SMART" id="SM00650"/>
    </source>
</evidence>
<dbReference type="GO" id="GO:0005829">
    <property type="term" value="C:cytosol"/>
    <property type="evidence" value="ECO:0007669"/>
    <property type="project" value="TreeGrafter"/>
</dbReference>
<dbReference type="Gene3D" id="1.10.8.100">
    <property type="entry name" value="Ribosomal RNA adenine dimethylase-like, domain 2"/>
    <property type="match status" value="1"/>
</dbReference>
<evidence type="ECO:0000256" key="5">
    <source>
        <dbReference type="ARBA" id="ARBA00022691"/>
    </source>
</evidence>